<reference evidence="2 3" key="1">
    <citation type="submission" date="2016-10" db="EMBL/GenBank/DDBJ databases">
        <authorList>
            <person name="de Groot N.N."/>
        </authorList>
    </citation>
    <scope>NUCLEOTIDE SEQUENCE [LARGE SCALE GENOMIC DNA]</scope>
    <source>
        <strain evidence="2 3">DSM 44637</strain>
    </source>
</reference>
<feature type="compositionally biased region" description="Basic and acidic residues" evidence="1">
    <location>
        <begin position="57"/>
        <end position="71"/>
    </location>
</feature>
<sequence length="117" mass="11841">MRVRDTGDGHSAVPVADKDDDVRASAADGGERDVEAPHPGRVVLAAQVPVLVPSDLPGKENEVADAHDRGEGAGNAVESGGLQVRGHPRAAAPAQAVIAASRRAASGGSVSRRTHAM</sequence>
<feature type="region of interest" description="Disordered" evidence="1">
    <location>
        <begin position="1"/>
        <end position="39"/>
    </location>
</feature>
<feature type="compositionally biased region" description="Basic and acidic residues" evidence="1">
    <location>
        <begin position="16"/>
        <end position="38"/>
    </location>
</feature>
<proteinExistence type="predicted"/>
<dbReference type="AlphaFoldDB" id="A0A1I5S2H1"/>
<evidence type="ECO:0000313" key="2">
    <source>
        <dbReference type="EMBL" id="SFP64456.1"/>
    </source>
</evidence>
<gene>
    <name evidence="2" type="ORF">SAMN05421854_106146</name>
</gene>
<evidence type="ECO:0000313" key="3">
    <source>
        <dbReference type="Proteomes" id="UP000199137"/>
    </source>
</evidence>
<name>A0A1I5S2H1_9PSEU</name>
<organism evidence="2 3">
    <name type="scientific">Amycolatopsis rubida</name>
    <dbReference type="NCBI Taxonomy" id="112413"/>
    <lineage>
        <taxon>Bacteria</taxon>
        <taxon>Bacillati</taxon>
        <taxon>Actinomycetota</taxon>
        <taxon>Actinomycetes</taxon>
        <taxon>Pseudonocardiales</taxon>
        <taxon>Pseudonocardiaceae</taxon>
        <taxon>Amycolatopsis</taxon>
    </lineage>
</organism>
<protein>
    <submittedName>
        <fullName evidence="2">Uncharacterized protein</fullName>
    </submittedName>
</protein>
<accession>A0A1I5S2H1</accession>
<dbReference type="EMBL" id="FOWC01000006">
    <property type="protein sequence ID" value="SFP64456.1"/>
    <property type="molecule type" value="Genomic_DNA"/>
</dbReference>
<feature type="region of interest" description="Disordered" evidence="1">
    <location>
        <begin position="54"/>
        <end position="90"/>
    </location>
</feature>
<dbReference type="Proteomes" id="UP000199137">
    <property type="component" value="Unassembled WGS sequence"/>
</dbReference>
<evidence type="ECO:0000256" key="1">
    <source>
        <dbReference type="SAM" id="MobiDB-lite"/>
    </source>
</evidence>